<reference evidence="3 4" key="1">
    <citation type="submission" date="2017-06" db="EMBL/GenBank/DDBJ databases">
        <title>A platform for efficient transgenesis in Macrostomum lignano, a flatworm model organism for stem cell research.</title>
        <authorList>
            <person name="Berezikov E."/>
        </authorList>
    </citation>
    <scope>NUCLEOTIDE SEQUENCE [LARGE SCALE GENOMIC DNA]</scope>
    <source>
        <strain evidence="3">DV1</strain>
        <tissue evidence="3">Whole organism</tissue>
    </source>
</reference>
<dbReference type="EMBL" id="NIVC01001557">
    <property type="protein sequence ID" value="PAA66454.1"/>
    <property type="molecule type" value="Genomic_DNA"/>
</dbReference>
<accession>A0A267EZN1</accession>
<organism evidence="3 4">
    <name type="scientific">Macrostomum lignano</name>
    <dbReference type="NCBI Taxonomy" id="282301"/>
    <lineage>
        <taxon>Eukaryota</taxon>
        <taxon>Metazoa</taxon>
        <taxon>Spiralia</taxon>
        <taxon>Lophotrochozoa</taxon>
        <taxon>Platyhelminthes</taxon>
        <taxon>Rhabditophora</taxon>
        <taxon>Macrostomorpha</taxon>
        <taxon>Macrostomida</taxon>
        <taxon>Macrostomidae</taxon>
        <taxon>Macrostomum</taxon>
    </lineage>
</organism>
<keyword evidence="4" id="KW-1185">Reference proteome</keyword>
<keyword evidence="2" id="KW-0732">Signal</keyword>
<sequence>MKKLIVAALVAILLVQVVSGEENHKRCCDTCKASYPPHSHHLKHSCLHGCRLYSMIYLAHDKSIKNDELSNMCSKSCKRGFTDGAITDVDMDKACNVGCKEQARVFQEHGMSDHAAKMSVMHGIGLALPDMHSPSPFHQRIFQQMRQMHTRMMEAMKNAKHAIVQRIQIRIHSMPPGPDGKPRYQVEIHERRIPVLGSKGKDQLSKPPIRPDGHRPLLGGNNQGRLPQGDPSTKNPQQAIYVRFRFLPPGPDGKPRIQLHVEIQRLPSVQKQSAMPPTGSNGYLFALLLVFALCFWSSGAPPPPSETSTSSI</sequence>
<name>A0A267EZN1_9PLAT</name>
<proteinExistence type="predicted"/>
<evidence type="ECO:0000313" key="3">
    <source>
        <dbReference type="EMBL" id="PAA66454.1"/>
    </source>
</evidence>
<dbReference type="Proteomes" id="UP000215902">
    <property type="component" value="Unassembled WGS sequence"/>
</dbReference>
<feature type="region of interest" description="Disordered" evidence="1">
    <location>
        <begin position="195"/>
        <end position="235"/>
    </location>
</feature>
<protein>
    <recommendedName>
        <fullName evidence="5">C2H2-type domain-containing protein</fullName>
    </recommendedName>
</protein>
<feature type="signal peptide" evidence="2">
    <location>
        <begin position="1"/>
        <end position="20"/>
    </location>
</feature>
<gene>
    <name evidence="3" type="ORF">BOX15_Mlig017900g1</name>
</gene>
<feature type="chain" id="PRO_5012402183" description="C2H2-type domain-containing protein" evidence="2">
    <location>
        <begin position="21"/>
        <end position="312"/>
    </location>
</feature>
<evidence type="ECO:0000256" key="1">
    <source>
        <dbReference type="SAM" id="MobiDB-lite"/>
    </source>
</evidence>
<evidence type="ECO:0000256" key="2">
    <source>
        <dbReference type="SAM" id="SignalP"/>
    </source>
</evidence>
<evidence type="ECO:0000313" key="4">
    <source>
        <dbReference type="Proteomes" id="UP000215902"/>
    </source>
</evidence>
<feature type="compositionally biased region" description="Basic and acidic residues" evidence="1">
    <location>
        <begin position="195"/>
        <end position="215"/>
    </location>
</feature>
<evidence type="ECO:0008006" key="5">
    <source>
        <dbReference type="Google" id="ProtNLM"/>
    </source>
</evidence>
<comment type="caution">
    <text evidence="3">The sequence shown here is derived from an EMBL/GenBank/DDBJ whole genome shotgun (WGS) entry which is preliminary data.</text>
</comment>
<dbReference type="AlphaFoldDB" id="A0A267EZN1"/>